<protein>
    <submittedName>
        <fullName evidence="1">Uncharacterized protein</fullName>
    </submittedName>
</protein>
<reference evidence="1" key="1">
    <citation type="journal article" date="2015" name="Nature">
        <title>Complex archaea that bridge the gap between prokaryotes and eukaryotes.</title>
        <authorList>
            <person name="Spang A."/>
            <person name="Saw J.H."/>
            <person name="Jorgensen S.L."/>
            <person name="Zaremba-Niedzwiedzka K."/>
            <person name="Martijn J."/>
            <person name="Lind A.E."/>
            <person name="van Eijk R."/>
            <person name="Schleper C."/>
            <person name="Guy L."/>
            <person name="Ettema T.J."/>
        </authorList>
    </citation>
    <scope>NUCLEOTIDE SEQUENCE</scope>
</reference>
<organism evidence="1">
    <name type="scientific">marine sediment metagenome</name>
    <dbReference type="NCBI Taxonomy" id="412755"/>
    <lineage>
        <taxon>unclassified sequences</taxon>
        <taxon>metagenomes</taxon>
        <taxon>ecological metagenomes</taxon>
    </lineage>
</organism>
<dbReference type="EMBL" id="LAZR01041650">
    <property type="protein sequence ID" value="KKL11450.1"/>
    <property type="molecule type" value="Genomic_DNA"/>
</dbReference>
<comment type="caution">
    <text evidence="1">The sequence shown here is derived from an EMBL/GenBank/DDBJ whole genome shotgun (WGS) entry which is preliminary data.</text>
</comment>
<name>A0A0F9APV3_9ZZZZ</name>
<accession>A0A0F9APV3</accession>
<evidence type="ECO:0000313" key="1">
    <source>
        <dbReference type="EMBL" id="KKL11450.1"/>
    </source>
</evidence>
<sequence length="25" mass="2988">MLREPKNQSHQTKVLKLIWSLPIRA</sequence>
<dbReference type="AlphaFoldDB" id="A0A0F9APV3"/>
<feature type="non-terminal residue" evidence="1">
    <location>
        <position position="25"/>
    </location>
</feature>
<gene>
    <name evidence="1" type="ORF">LCGC14_2545710</name>
</gene>
<proteinExistence type="predicted"/>